<dbReference type="AlphaFoldDB" id="A0AAV9WB18"/>
<feature type="signal peptide" evidence="1">
    <location>
        <begin position="1"/>
        <end position="20"/>
    </location>
</feature>
<organism evidence="2 3">
    <name type="scientific">Arthrobotrys musiformis</name>
    <dbReference type="NCBI Taxonomy" id="47236"/>
    <lineage>
        <taxon>Eukaryota</taxon>
        <taxon>Fungi</taxon>
        <taxon>Dikarya</taxon>
        <taxon>Ascomycota</taxon>
        <taxon>Pezizomycotina</taxon>
        <taxon>Orbiliomycetes</taxon>
        <taxon>Orbiliales</taxon>
        <taxon>Orbiliaceae</taxon>
        <taxon>Arthrobotrys</taxon>
    </lineage>
</organism>
<evidence type="ECO:0000313" key="3">
    <source>
        <dbReference type="Proteomes" id="UP001370758"/>
    </source>
</evidence>
<evidence type="ECO:0000313" key="2">
    <source>
        <dbReference type="EMBL" id="KAK6505040.1"/>
    </source>
</evidence>
<evidence type="ECO:0000256" key="1">
    <source>
        <dbReference type="SAM" id="SignalP"/>
    </source>
</evidence>
<keyword evidence="3" id="KW-1185">Reference proteome</keyword>
<accession>A0AAV9WB18</accession>
<proteinExistence type="predicted"/>
<gene>
    <name evidence="2" type="ORF">TWF481_006966</name>
</gene>
<comment type="caution">
    <text evidence="2">The sequence shown here is derived from an EMBL/GenBank/DDBJ whole genome shotgun (WGS) entry which is preliminary data.</text>
</comment>
<dbReference type="EMBL" id="JAVHJL010000004">
    <property type="protein sequence ID" value="KAK6505040.1"/>
    <property type="molecule type" value="Genomic_DNA"/>
</dbReference>
<feature type="chain" id="PRO_5043620218" evidence="1">
    <location>
        <begin position="21"/>
        <end position="325"/>
    </location>
</feature>
<sequence length="325" mass="36380">MRDLIFLLLSASQLLGKGQAVAVSSPEEILHREHYGISIRDIIDHVYGKPSLRRRSDGESIPECRLGSTPHYQNGTLAACSYAASPVEYNKAVRDIYQKHNRRSLDEAPPVYRFKRAHHLEGLDGKYKINGGGHPTIPDEENTEISIPKIIPGEGDWGPEDDMSLDEVHIMDGSGKTTTVKVELPENWTFDGADSGCYNSGSWAKLTEMAKVRHPWCKFLYDTRNIAAIRFMTFFSDSIDPTKPGRLLRSSDDQIMAFLPGENDIYALCILATGKLIGDRCKGESEDTRGGWQSVRRVRLESDNLREDQRTTSFAWDPNSGALCC</sequence>
<keyword evidence="1" id="KW-0732">Signal</keyword>
<dbReference type="Proteomes" id="UP001370758">
    <property type="component" value="Unassembled WGS sequence"/>
</dbReference>
<reference evidence="2 3" key="1">
    <citation type="submission" date="2023-08" db="EMBL/GenBank/DDBJ databases">
        <authorList>
            <person name="Palmer J.M."/>
        </authorList>
    </citation>
    <scope>NUCLEOTIDE SEQUENCE [LARGE SCALE GENOMIC DNA]</scope>
    <source>
        <strain evidence="2 3">TWF481</strain>
    </source>
</reference>
<protein>
    <submittedName>
        <fullName evidence="2">Uncharacterized protein</fullName>
    </submittedName>
</protein>
<name>A0AAV9WB18_9PEZI</name>